<reference evidence="2" key="1">
    <citation type="journal article" date="2014" name="Nat. Genet.">
        <title>The genome of the stress-tolerant wild tomato species Solanum pennellii.</title>
        <authorList>
            <person name="Bolger A."/>
            <person name="Scossa F."/>
            <person name="Bolger M.E."/>
            <person name="Lanz C."/>
            <person name="Maumus F."/>
            <person name="Tohge T."/>
            <person name="Quesneville H."/>
            <person name="Alseekh S."/>
            <person name="Sorensen I."/>
            <person name="Lichtenstein G."/>
            <person name="Fich E.A."/>
            <person name="Conte M."/>
            <person name="Keller H."/>
            <person name="Schneeberger K."/>
            <person name="Schwacke R."/>
            <person name="Ofner I."/>
            <person name="Vrebalov J."/>
            <person name="Xu Y."/>
            <person name="Osorio S."/>
            <person name="Aflitos S.A."/>
            <person name="Schijlen E."/>
            <person name="Jimenez-Gomez J.M."/>
            <person name="Ryngajllo M."/>
            <person name="Kimura S."/>
            <person name="Kumar R."/>
            <person name="Koenig D."/>
            <person name="Headland L.R."/>
            <person name="Maloof J.N."/>
            <person name="Sinha N."/>
            <person name="van Ham R.C."/>
            <person name="Lankhorst R.K."/>
            <person name="Mao L."/>
            <person name="Vogel A."/>
            <person name="Arsova B."/>
            <person name="Panstruga R."/>
            <person name="Fei Z."/>
            <person name="Rose J.K."/>
            <person name="Zamir D."/>
            <person name="Carrari F."/>
            <person name="Giovannoni J.J."/>
            <person name="Weigel D."/>
            <person name="Usadel B."/>
            <person name="Fernie A.R."/>
        </authorList>
    </citation>
    <scope>NUCLEOTIDE SEQUENCE [LARGE SCALE GENOMIC DNA]</scope>
    <source>
        <strain evidence="2">cv. LA0716</strain>
    </source>
</reference>
<dbReference type="Gene3D" id="3.80.10.10">
    <property type="entry name" value="Ribonuclease Inhibitor"/>
    <property type="match status" value="1"/>
</dbReference>
<dbReference type="InterPro" id="IPR055411">
    <property type="entry name" value="LRR_FXL15/At3g58940/PEG3-like"/>
</dbReference>
<dbReference type="InterPro" id="IPR032675">
    <property type="entry name" value="LRR_dom_sf"/>
</dbReference>
<feature type="domain" description="F-box/LRR-repeat protein 15/At3g58940/PEG3-like LRR" evidence="1">
    <location>
        <begin position="75"/>
        <end position="266"/>
    </location>
</feature>
<organism evidence="2 3">
    <name type="scientific">Solanum pennellii</name>
    <name type="common">Tomato</name>
    <name type="synonym">Lycopersicon pennellii</name>
    <dbReference type="NCBI Taxonomy" id="28526"/>
    <lineage>
        <taxon>Eukaryota</taxon>
        <taxon>Viridiplantae</taxon>
        <taxon>Streptophyta</taxon>
        <taxon>Embryophyta</taxon>
        <taxon>Tracheophyta</taxon>
        <taxon>Spermatophyta</taxon>
        <taxon>Magnoliopsida</taxon>
        <taxon>eudicotyledons</taxon>
        <taxon>Gunneridae</taxon>
        <taxon>Pentapetalae</taxon>
        <taxon>asterids</taxon>
        <taxon>lamiids</taxon>
        <taxon>Solanales</taxon>
        <taxon>Solanaceae</taxon>
        <taxon>Solanoideae</taxon>
        <taxon>Solaneae</taxon>
        <taxon>Solanum</taxon>
        <taxon>Solanum subgen. Lycopersicon</taxon>
    </lineage>
</organism>
<protein>
    <submittedName>
        <fullName evidence="3">F-box/FBD/LRR-repeat protein At1g13570-like</fullName>
    </submittedName>
</protein>
<accession>A0ABM1HDY5</accession>
<dbReference type="PANTHER" id="PTHR31639:SF225">
    <property type="entry name" value="F-BOX DOMAIN-CONTAINING PROTEIN"/>
    <property type="match status" value="1"/>
</dbReference>
<dbReference type="SUPFAM" id="SSF52047">
    <property type="entry name" value="RNI-like"/>
    <property type="match status" value="1"/>
</dbReference>
<proteinExistence type="predicted"/>
<dbReference type="Proteomes" id="UP000694930">
    <property type="component" value="Chromosome 8"/>
</dbReference>
<keyword evidence="2" id="KW-1185">Reference proteome</keyword>
<dbReference type="Pfam" id="PF24758">
    <property type="entry name" value="LRR_At5g56370"/>
    <property type="match status" value="1"/>
</dbReference>
<name>A0ABM1HDY5_SOLPN</name>
<dbReference type="PANTHER" id="PTHR31639">
    <property type="entry name" value="F-BOX PROTEIN-LIKE"/>
    <property type="match status" value="1"/>
</dbReference>
<dbReference type="GeneID" id="107027444"/>
<evidence type="ECO:0000313" key="2">
    <source>
        <dbReference type="Proteomes" id="UP000694930"/>
    </source>
</evidence>
<evidence type="ECO:0000313" key="3">
    <source>
        <dbReference type="RefSeq" id="XP_015084098.1"/>
    </source>
</evidence>
<gene>
    <name evidence="3" type="primary">LOC107027444</name>
</gene>
<dbReference type="RefSeq" id="XP_015084098.1">
    <property type="nucleotide sequence ID" value="XM_015228612.1"/>
</dbReference>
<evidence type="ECO:0000259" key="1">
    <source>
        <dbReference type="Pfam" id="PF24758"/>
    </source>
</evidence>
<reference evidence="3" key="2">
    <citation type="submission" date="2025-08" db="UniProtKB">
        <authorList>
            <consortium name="RefSeq"/>
        </authorList>
    </citation>
    <scope>IDENTIFICATION</scope>
</reference>
<sequence length="367" mass="41847">MGLCWNMGNGPTVVCFTQLADEIVMPPDEQGLSLPSPDQLRNFSTHLIDDILLWKTPEDLTSPTIGFIPILDSFLRLPDFFFNCSALTHLYLKECEIQPPCFFKGFNKLIRLILKSVTLSSDTFESLISNCPLLEDLVLKDIDSPYFMSINAPNLRSFVFRGDIQLIHLENVPVLSNVLYAPRELVLEDEDDFVNIFSSIPALECFRWDLFEVDNGSTKVIPTRLPSVLNCLKCLFMSWITLGEFFEISFALCIIRSSPNLEEIEIKECILTDGGYFECVPQEVVDEIPASFSDITFNHLRTVKFYDVLLEEVEMQLINVLLAKSPALVKMVIKPRQMETNKSLNVLAEITKFQRESSKEEVVYLVD</sequence>